<dbReference type="AlphaFoldDB" id="A0A3N4M6W5"/>
<organism evidence="1 2">
    <name type="scientific">Chitinophaga barathri</name>
    <dbReference type="NCBI Taxonomy" id="1647451"/>
    <lineage>
        <taxon>Bacteria</taxon>
        <taxon>Pseudomonadati</taxon>
        <taxon>Bacteroidota</taxon>
        <taxon>Chitinophagia</taxon>
        <taxon>Chitinophagales</taxon>
        <taxon>Chitinophagaceae</taxon>
        <taxon>Chitinophaga</taxon>
    </lineage>
</organism>
<reference evidence="2" key="1">
    <citation type="submission" date="2018-11" db="EMBL/GenBank/DDBJ databases">
        <title>Chitinophaga lutea sp.nov., isolate from arsenic contaminated soil.</title>
        <authorList>
            <person name="Zong Y."/>
        </authorList>
    </citation>
    <scope>NUCLEOTIDE SEQUENCE [LARGE SCALE GENOMIC DNA]</scope>
    <source>
        <strain evidence="2">YLT18</strain>
    </source>
</reference>
<protein>
    <submittedName>
        <fullName evidence="1">Uncharacterized protein</fullName>
    </submittedName>
</protein>
<gene>
    <name evidence="1" type="ORF">EG028_22260</name>
</gene>
<evidence type="ECO:0000313" key="2">
    <source>
        <dbReference type="Proteomes" id="UP000279089"/>
    </source>
</evidence>
<accession>A0A3N4M6W5</accession>
<keyword evidence="2" id="KW-1185">Reference proteome</keyword>
<dbReference type="Proteomes" id="UP000279089">
    <property type="component" value="Unassembled WGS sequence"/>
</dbReference>
<comment type="caution">
    <text evidence="1">The sequence shown here is derived from an EMBL/GenBank/DDBJ whole genome shotgun (WGS) entry which is preliminary data.</text>
</comment>
<dbReference type="OrthoDB" id="679586at2"/>
<dbReference type="RefSeq" id="WP_120518575.1">
    <property type="nucleotide sequence ID" value="NZ_QXZY01000013.1"/>
</dbReference>
<proteinExistence type="predicted"/>
<name>A0A3N4M6W5_9BACT</name>
<sequence>MDHKYCCARFGIRHEVSREEGFNLRVVKSDPDQRMDVYNIYRFYLTPGYKAGQKKVVKRINIRYCPFCGTDLYDFYRSDIYINEEPDFF</sequence>
<evidence type="ECO:0000313" key="1">
    <source>
        <dbReference type="EMBL" id="RPD38875.1"/>
    </source>
</evidence>
<dbReference type="EMBL" id="RMBX01000013">
    <property type="protein sequence ID" value="RPD38875.1"/>
    <property type="molecule type" value="Genomic_DNA"/>
</dbReference>